<protein>
    <submittedName>
        <fullName evidence="1">Uncharacterized protein</fullName>
    </submittedName>
</protein>
<gene>
    <name evidence="1" type="ORF">EAS64_38495</name>
</gene>
<evidence type="ECO:0000313" key="1">
    <source>
        <dbReference type="EMBL" id="TVY99981.1"/>
    </source>
</evidence>
<dbReference type="OrthoDB" id="4543719at2"/>
<comment type="caution">
    <text evidence="1">The sequence shown here is derived from an EMBL/GenBank/DDBJ whole genome shotgun (WGS) entry which is preliminary data.</text>
</comment>
<accession>A0A6P2BM10</accession>
<organism evidence="1 2">
    <name type="scientific">Trebonia kvetii</name>
    <dbReference type="NCBI Taxonomy" id="2480626"/>
    <lineage>
        <taxon>Bacteria</taxon>
        <taxon>Bacillati</taxon>
        <taxon>Actinomycetota</taxon>
        <taxon>Actinomycetes</taxon>
        <taxon>Streptosporangiales</taxon>
        <taxon>Treboniaceae</taxon>
        <taxon>Trebonia</taxon>
    </lineage>
</organism>
<proteinExistence type="predicted"/>
<keyword evidence="2" id="KW-1185">Reference proteome</keyword>
<dbReference type="Proteomes" id="UP000460272">
    <property type="component" value="Unassembled WGS sequence"/>
</dbReference>
<evidence type="ECO:0000313" key="2">
    <source>
        <dbReference type="Proteomes" id="UP000460272"/>
    </source>
</evidence>
<name>A0A6P2BM10_9ACTN</name>
<dbReference type="AlphaFoldDB" id="A0A6P2BM10"/>
<dbReference type="EMBL" id="RPFW01000010">
    <property type="protein sequence ID" value="TVY99981.1"/>
    <property type="molecule type" value="Genomic_DNA"/>
</dbReference>
<dbReference type="RefSeq" id="WP_145861459.1">
    <property type="nucleotide sequence ID" value="NZ_RPFW01000010.1"/>
</dbReference>
<reference evidence="1 2" key="1">
    <citation type="submission" date="2018-11" db="EMBL/GenBank/DDBJ databases">
        <title>Trebonia kvetii gen.nov., sp.nov., a novel acidophilic actinobacterium, and proposal of the new actinobacterial family Treboniaceae fam. nov.</title>
        <authorList>
            <person name="Rapoport D."/>
            <person name="Sagova-Mareckova M."/>
            <person name="Sedlacek I."/>
            <person name="Provaznik J."/>
            <person name="Kralova S."/>
            <person name="Pavlinic D."/>
            <person name="Benes V."/>
            <person name="Kopecky J."/>
        </authorList>
    </citation>
    <scope>NUCLEOTIDE SEQUENCE [LARGE SCALE GENOMIC DNA]</scope>
    <source>
        <strain evidence="1 2">15Tr583</strain>
    </source>
</reference>
<sequence length="219" mass="23486">MTPTTRSLAPIDRNDLRRLGVLAAQTEASLFARHPHGAGRYTGRLLCRALCQGAALHFLDGMNGVKDFDVWSFYAARDDGPFPYRWRGTADFGPSKFGRYPGDPLSYTGRRVDFLGRSLPVPPDADPAAALRDYLSTTHTATAKALAAKAVILISPDQSVGERIWPYRTSLQVSFSDQTPLMMSSKNRLMAGGDDSAPRAACPGAPGPVPAVGVAGCPH</sequence>